<dbReference type="InterPro" id="IPR036465">
    <property type="entry name" value="vWFA_dom_sf"/>
</dbReference>
<gene>
    <name evidence="1" type="ORF">LSAT_V11C400184260</name>
</gene>
<dbReference type="EMBL" id="NBSK02000004">
    <property type="protein sequence ID" value="KAJ0208941.1"/>
    <property type="molecule type" value="Genomic_DNA"/>
</dbReference>
<evidence type="ECO:0000313" key="1">
    <source>
        <dbReference type="EMBL" id="KAJ0208941.1"/>
    </source>
</evidence>
<dbReference type="Proteomes" id="UP000235145">
    <property type="component" value="Unassembled WGS sequence"/>
</dbReference>
<dbReference type="AlphaFoldDB" id="A0A9R1XDM3"/>
<organism evidence="1 2">
    <name type="scientific">Lactuca sativa</name>
    <name type="common">Garden lettuce</name>
    <dbReference type="NCBI Taxonomy" id="4236"/>
    <lineage>
        <taxon>Eukaryota</taxon>
        <taxon>Viridiplantae</taxon>
        <taxon>Streptophyta</taxon>
        <taxon>Embryophyta</taxon>
        <taxon>Tracheophyta</taxon>
        <taxon>Spermatophyta</taxon>
        <taxon>Magnoliopsida</taxon>
        <taxon>eudicotyledons</taxon>
        <taxon>Gunneridae</taxon>
        <taxon>Pentapetalae</taxon>
        <taxon>asterids</taxon>
        <taxon>campanulids</taxon>
        <taxon>Asterales</taxon>
        <taxon>Asteraceae</taxon>
        <taxon>Cichorioideae</taxon>
        <taxon>Cichorieae</taxon>
        <taxon>Lactucinae</taxon>
        <taxon>Lactuca</taxon>
    </lineage>
</organism>
<accession>A0A9R1XDM3</accession>
<protein>
    <submittedName>
        <fullName evidence="1">Uncharacterized protein</fullName>
    </submittedName>
</protein>
<proteinExistence type="predicted"/>
<name>A0A9R1XDM3_LACSA</name>
<reference evidence="1 2" key="1">
    <citation type="journal article" date="2017" name="Nat. Commun.">
        <title>Genome assembly with in vitro proximity ligation data and whole-genome triplication in lettuce.</title>
        <authorList>
            <person name="Reyes-Chin-Wo S."/>
            <person name="Wang Z."/>
            <person name="Yang X."/>
            <person name="Kozik A."/>
            <person name="Arikit S."/>
            <person name="Song C."/>
            <person name="Xia L."/>
            <person name="Froenicke L."/>
            <person name="Lavelle D.O."/>
            <person name="Truco M.J."/>
            <person name="Xia R."/>
            <person name="Zhu S."/>
            <person name="Xu C."/>
            <person name="Xu H."/>
            <person name="Xu X."/>
            <person name="Cox K."/>
            <person name="Korf I."/>
            <person name="Meyers B.C."/>
            <person name="Michelmore R.W."/>
        </authorList>
    </citation>
    <scope>NUCLEOTIDE SEQUENCE [LARGE SCALE GENOMIC DNA]</scope>
    <source>
        <strain evidence="2">cv. Salinas</strain>
        <tissue evidence="1">Seedlings</tissue>
    </source>
</reference>
<dbReference type="PANTHER" id="PTHR46503">
    <property type="entry name" value="INTER-ALPHA-TRYPSIN INHIBITOR HEAVY CHAIN-LIKE PROTEIN"/>
    <property type="match status" value="1"/>
</dbReference>
<sequence>MILATGETIRNACEWMLKTLVAEGDTNLMFPLKQAVEMVGKNSGLIPLIFLIADGTVEDERDICNMMKFGHVDGGLSSPRIFAFGIGGLSSLKNKIPTTLQSLLLEEVRKCSKLGNEKVICLRNPCVGFGNLKATCHGMTLLD</sequence>
<evidence type="ECO:0000313" key="2">
    <source>
        <dbReference type="Proteomes" id="UP000235145"/>
    </source>
</evidence>
<comment type="caution">
    <text evidence="1">The sequence shown here is derived from an EMBL/GenBank/DDBJ whole genome shotgun (WGS) entry which is preliminary data.</text>
</comment>
<dbReference type="PANTHER" id="PTHR46503:SF12">
    <property type="entry name" value="VWFA DOMAIN-CONTAINING PROTEIN"/>
    <property type="match status" value="1"/>
</dbReference>
<keyword evidence="2" id="KW-1185">Reference proteome</keyword>
<dbReference type="SUPFAM" id="SSF53300">
    <property type="entry name" value="vWA-like"/>
    <property type="match status" value="1"/>
</dbReference>